<name>A0A367WE55_9PROT</name>
<dbReference type="AlphaFoldDB" id="A0A367WE55"/>
<dbReference type="Proteomes" id="UP000253226">
    <property type="component" value="Unassembled WGS sequence"/>
</dbReference>
<evidence type="ECO:0000313" key="2">
    <source>
        <dbReference type="Proteomes" id="UP000253226"/>
    </source>
</evidence>
<sequence length="69" mass="7668">MALKKKRDGSPGCFGYDRGGLPDNVLHRAFCGPGLGEMFCFAVYDDKAKKNCPKRKQDGNRAILCVFVR</sequence>
<protein>
    <submittedName>
        <fullName evidence="1">Uncharacterized protein</fullName>
    </submittedName>
</protein>
<accession>A0A367WE55</accession>
<comment type="caution">
    <text evidence="1">The sequence shown here is derived from an EMBL/GenBank/DDBJ whole genome shotgun (WGS) entry which is preliminary data.</text>
</comment>
<dbReference type="EMBL" id="JPWF01000002">
    <property type="protein sequence ID" value="RCK38792.1"/>
    <property type="molecule type" value="Genomic_DNA"/>
</dbReference>
<proteinExistence type="predicted"/>
<gene>
    <name evidence="1" type="ORF">TH19_03025</name>
</gene>
<reference evidence="1 2" key="1">
    <citation type="submission" date="2014-07" db="EMBL/GenBank/DDBJ databases">
        <title>Draft genome sequence of Thalassospira profundimaris 35.</title>
        <authorList>
            <person name="Lai Q."/>
            <person name="Shao Z."/>
        </authorList>
    </citation>
    <scope>NUCLEOTIDE SEQUENCE [LARGE SCALE GENOMIC DNA]</scope>
    <source>
        <strain evidence="1 2">35</strain>
    </source>
</reference>
<organism evidence="1 2">
    <name type="scientific">Thalassospira profundimaris</name>
    <dbReference type="NCBI Taxonomy" id="502049"/>
    <lineage>
        <taxon>Bacteria</taxon>
        <taxon>Pseudomonadati</taxon>
        <taxon>Pseudomonadota</taxon>
        <taxon>Alphaproteobacteria</taxon>
        <taxon>Rhodospirillales</taxon>
        <taxon>Thalassospiraceae</taxon>
        <taxon>Thalassospira</taxon>
    </lineage>
</organism>
<evidence type="ECO:0000313" key="1">
    <source>
        <dbReference type="EMBL" id="RCK38792.1"/>
    </source>
</evidence>